<protein>
    <submittedName>
        <fullName evidence="2">BQ2448_3859 protein</fullName>
    </submittedName>
</protein>
<keyword evidence="3" id="KW-1185">Reference proteome</keyword>
<keyword evidence="1" id="KW-0732">Signal</keyword>
<feature type="signal peptide" evidence="1">
    <location>
        <begin position="1"/>
        <end position="20"/>
    </location>
</feature>
<accession>A0A238FES3</accession>
<dbReference type="EMBL" id="FMSP01000009">
    <property type="protein sequence ID" value="SCV72322.1"/>
    <property type="molecule type" value="Genomic_DNA"/>
</dbReference>
<evidence type="ECO:0000256" key="1">
    <source>
        <dbReference type="SAM" id="SignalP"/>
    </source>
</evidence>
<dbReference type="OrthoDB" id="10281389at2759"/>
<feature type="chain" id="PRO_5013122233" evidence="1">
    <location>
        <begin position="21"/>
        <end position="120"/>
    </location>
</feature>
<gene>
    <name evidence="2" type="ORF">BQ2448_3859</name>
</gene>
<dbReference type="Proteomes" id="UP000198372">
    <property type="component" value="Unassembled WGS sequence"/>
</dbReference>
<proteinExistence type="predicted"/>
<sequence>MMLSPIKLLVLLTALSRVRATPWPPSIQDDCNWLQAWCSDCQTTSCGNLTSHKQQNSCYKTHCESHHPPEYPGPCKQWKTADKCMRSCQKKKKMSFWDERKCKHCCDMQGGPTEKIRRLI</sequence>
<dbReference type="STRING" id="269621.A0A238FES3"/>
<dbReference type="AlphaFoldDB" id="A0A238FES3"/>
<name>A0A238FES3_9BASI</name>
<organism evidence="2 3">
    <name type="scientific">Microbotryum intermedium</name>
    <dbReference type="NCBI Taxonomy" id="269621"/>
    <lineage>
        <taxon>Eukaryota</taxon>
        <taxon>Fungi</taxon>
        <taxon>Dikarya</taxon>
        <taxon>Basidiomycota</taxon>
        <taxon>Pucciniomycotina</taxon>
        <taxon>Microbotryomycetes</taxon>
        <taxon>Microbotryales</taxon>
        <taxon>Microbotryaceae</taxon>
        <taxon>Microbotryum</taxon>
    </lineage>
</organism>
<reference evidence="3" key="1">
    <citation type="submission" date="2016-09" db="EMBL/GenBank/DDBJ databases">
        <authorList>
            <person name="Jeantristanb JTB J.-T."/>
            <person name="Ricardo R."/>
        </authorList>
    </citation>
    <scope>NUCLEOTIDE SEQUENCE [LARGE SCALE GENOMIC DNA]</scope>
</reference>
<evidence type="ECO:0000313" key="2">
    <source>
        <dbReference type="EMBL" id="SCV72322.1"/>
    </source>
</evidence>
<evidence type="ECO:0000313" key="3">
    <source>
        <dbReference type="Proteomes" id="UP000198372"/>
    </source>
</evidence>